<evidence type="ECO:0000313" key="2">
    <source>
        <dbReference type="EMBL" id="MBC2888248.1"/>
    </source>
</evidence>
<keyword evidence="3" id="KW-1185">Reference proteome</keyword>
<sequence length="268" mass="27870">MKTCPICRARTFDDAEVCYGCMHRFDSEPVRRPAVEEDVWEPDEAVARPTIGDAAAGEEALGEERHPARSRPATRLDLVEAAGRAEARPVDGKEPEREGKHASPGTRRSPARARPEAGLAPQRAEQHRAKAVRFDDGAGRALPASRAAPAVPFDGAGWIVRFELPGSAASSLEPLDGGTCAHEAEDGRDAAACSLVVSICPMRAEAVPADGASARGARPAELGGMRGARPAEPGGVRAAQALFASSEPKRRAGFAGATLVAAGEGGKS</sequence>
<feature type="region of interest" description="Disordered" evidence="1">
    <location>
        <begin position="41"/>
        <end position="128"/>
    </location>
</feature>
<dbReference type="Proteomes" id="UP000587396">
    <property type="component" value="Unassembled WGS sequence"/>
</dbReference>
<dbReference type="EMBL" id="JACMSE010000001">
    <property type="protein sequence ID" value="MBC2888248.1"/>
    <property type="molecule type" value="Genomic_DNA"/>
</dbReference>
<comment type="caution">
    <text evidence="2">The sequence shown here is derived from an EMBL/GenBank/DDBJ whole genome shotgun (WGS) entry which is preliminary data.</text>
</comment>
<dbReference type="RefSeq" id="WP_185904409.1">
    <property type="nucleotide sequence ID" value="NZ_JACMSE010000001.1"/>
</dbReference>
<feature type="compositionally biased region" description="Basic and acidic residues" evidence="1">
    <location>
        <begin position="83"/>
        <end position="101"/>
    </location>
</feature>
<evidence type="ECO:0000313" key="3">
    <source>
        <dbReference type="Proteomes" id="UP000587396"/>
    </source>
</evidence>
<name>A0A842JE50_9ACTN</name>
<reference evidence="2 3" key="1">
    <citation type="submission" date="2020-08" db="EMBL/GenBank/DDBJ databases">
        <authorList>
            <person name="Liu C."/>
            <person name="Sun Q."/>
        </authorList>
    </citation>
    <scope>NUCLEOTIDE SEQUENCE [LARGE SCALE GENOMIC DNA]</scope>
    <source>
        <strain evidence="2 3">N22</strain>
    </source>
</reference>
<gene>
    <name evidence="2" type="ORF">H7313_02635</name>
</gene>
<accession>A0A842JE50</accession>
<proteinExistence type="predicted"/>
<protein>
    <submittedName>
        <fullName evidence="2">Uncharacterized protein</fullName>
    </submittedName>
</protein>
<organism evidence="2 3">
    <name type="scientific">Gordonibacter massiliensis</name>
    <name type="common">ex Traore et al. 2017</name>
    <dbReference type="NCBI Taxonomy" id="1841863"/>
    <lineage>
        <taxon>Bacteria</taxon>
        <taxon>Bacillati</taxon>
        <taxon>Actinomycetota</taxon>
        <taxon>Coriobacteriia</taxon>
        <taxon>Eggerthellales</taxon>
        <taxon>Eggerthellaceae</taxon>
        <taxon>Gordonibacter</taxon>
    </lineage>
</organism>
<dbReference type="AlphaFoldDB" id="A0A842JE50"/>
<evidence type="ECO:0000256" key="1">
    <source>
        <dbReference type="SAM" id="MobiDB-lite"/>
    </source>
</evidence>